<dbReference type="PANTHER" id="PTHR19271">
    <property type="entry name" value="CYTOCHROME B"/>
    <property type="match status" value="1"/>
</dbReference>
<evidence type="ECO:0000256" key="5">
    <source>
        <dbReference type="ARBA" id="ARBA00022448"/>
    </source>
</evidence>
<dbReference type="CDD" id="cd00284">
    <property type="entry name" value="Cytochrome_b_N"/>
    <property type="match status" value="1"/>
</dbReference>
<dbReference type="PROSITE" id="PS51003">
    <property type="entry name" value="CYTB_CTER"/>
    <property type="match status" value="1"/>
</dbReference>
<dbReference type="AlphaFoldDB" id="A0A1U9HCQ7"/>
<evidence type="ECO:0000256" key="14">
    <source>
        <dbReference type="ARBA" id="ARBA00023075"/>
    </source>
</evidence>
<keyword evidence="15 20" id="KW-0496">Mitochondrion</keyword>
<evidence type="ECO:0000256" key="15">
    <source>
        <dbReference type="ARBA" id="ARBA00023128"/>
    </source>
</evidence>
<accession>A0A1U9HCQ7</accession>
<feature type="domain" description="Cytochrome b/b6 N-terminal region profile" evidence="21">
    <location>
        <begin position="1"/>
        <end position="213"/>
    </location>
</feature>
<dbReference type="InterPro" id="IPR027387">
    <property type="entry name" value="Cytb/b6-like_sf"/>
</dbReference>
<dbReference type="FunFam" id="1.20.810.10:FF:000002">
    <property type="entry name" value="Cytochrome b"/>
    <property type="match status" value="1"/>
</dbReference>
<dbReference type="InterPro" id="IPR005798">
    <property type="entry name" value="Cyt_b/b6_C"/>
</dbReference>
<name>A0A1U9HCQ7_PAPDA</name>
<evidence type="ECO:0000256" key="13">
    <source>
        <dbReference type="ARBA" id="ARBA00023004"/>
    </source>
</evidence>
<organism evidence="23">
    <name type="scientific">Papilio dardanus</name>
    <name type="common">African swallowtail butterfly</name>
    <dbReference type="NCBI Taxonomy" id="77259"/>
    <lineage>
        <taxon>Eukaryota</taxon>
        <taxon>Metazoa</taxon>
        <taxon>Ecdysozoa</taxon>
        <taxon>Arthropoda</taxon>
        <taxon>Hexapoda</taxon>
        <taxon>Insecta</taxon>
        <taxon>Pterygota</taxon>
        <taxon>Neoptera</taxon>
        <taxon>Endopterygota</taxon>
        <taxon>Lepidoptera</taxon>
        <taxon>Glossata</taxon>
        <taxon>Ditrysia</taxon>
        <taxon>Papilionoidea</taxon>
        <taxon>Papilionidae</taxon>
        <taxon>Papilioninae</taxon>
        <taxon>Papilio</taxon>
    </lineage>
</organism>
<evidence type="ECO:0000256" key="1">
    <source>
        <dbReference type="ARBA" id="ARBA00002566"/>
    </source>
</evidence>
<keyword evidence="6 19" id="KW-0349">Heme</keyword>
<evidence type="ECO:0000256" key="6">
    <source>
        <dbReference type="ARBA" id="ARBA00022617"/>
    </source>
</evidence>
<dbReference type="SUPFAM" id="SSF81342">
    <property type="entry name" value="Transmembrane di-heme cytochromes"/>
    <property type="match status" value="1"/>
</dbReference>
<evidence type="ECO:0000256" key="16">
    <source>
        <dbReference type="ARBA" id="ARBA00023136"/>
    </source>
</evidence>
<dbReference type="RefSeq" id="YP_009355900.1">
    <property type="nucleotide sequence ID" value="NC_034355.1"/>
</dbReference>
<comment type="cofactor">
    <cofactor evidence="19">
        <name>heme</name>
        <dbReference type="ChEBI" id="CHEBI:30413"/>
    </cofactor>
    <text evidence="19">Binds 2 heme groups non-covalently.</text>
</comment>
<comment type="subunit">
    <text evidence="3">The main subunits of complex b-c1 are: cytochrome b, cytochrome c1 and the Rieske protein.</text>
</comment>
<evidence type="ECO:0000256" key="19">
    <source>
        <dbReference type="PIRSR" id="PIRSR038885-2"/>
    </source>
</evidence>
<sequence>MMNKFLPLRKTHPLLKIINNSLIDLPSPSNISTWWNFGSLLALCLIIQIITGLFLTMYYTANIELAFYSVNYICRNVNYGWLIRTLHANGASFFFICIYLHIGRGIYYESFNLKYTWFIGVIILFILMATAFMGYVLPWGQMSFWGATVITNLLSAIPYLGTMLVNWIWGGFAIDNATLTRFFSFHFLLPFVILMLTMIHLLFLHQTGSNNPLGMNSNLDKIPFHPFFTFKDLIGFILLMFFLSLLTLTNPYLLGDPDNFIPANPLVTPIHIQPEWYFLFAYAILRSIPNKLGGVIALILSILILIILPLTFNKKIQGIQFYPLNQILFWIMVTTIILLTWAGARPVEEPYIITSQLLTILYFSYFILNPIISKYWDNLIFN</sequence>
<evidence type="ECO:0000256" key="9">
    <source>
        <dbReference type="ARBA" id="ARBA00022723"/>
    </source>
</evidence>
<dbReference type="Pfam" id="PF00032">
    <property type="entry name" value="Cytochrom_B_C"/>
    <property type="match status" value="1"/>
</dbReference>
<evidence type="ECO:0000256" key="17">
    <source>
        <dbReference type="ARBA" id="ARBA00061233"/>
    </source>
</evidence>
<keyword evidence="9 19" id="KW-0479">Metal-binding</keyword>
<dbReference type="InterPro" id="IPR005797">
    <property type="entry name" value="Cyt_b/b6_N"/>
</dbReference>
<dbReference type="SUPFAM" id="SSF81648">
    <property type="entry name" value="a domain/subunit of cytochrome bc1 complex (Ubiquinol-cytochrome c reductase)"/>
    <property type="match status" value="1"/>
</dbReference>
<evidence type="ECO:0000256" key="3">
    <source>
        <dbReference type="ARBA" id="ARBA00011649"/>
    </source>
</evidence>
<feature type="transmembrane region" description="Helical" evidence="20">
    <location>
        <begin position="350"/>
        <end position="368"/>
    </location>
</feature>
<keyword evidence="13 19" id="KW-0408">Iron</keyword>
<reference evidence="23" key="1">
    <citation type="submission" date="2016-04" db="EMBL/GenBank/DDBJ databases">
        <title>The evolution of female-limited multiple mimicry forms in Papilio dardanus does not require the prior origin of sexual dimorphism.</title>
        <authorList>
            <person name="Timmermans M.J.T.N."/>
        </authorList>
    </citation>
    <scope>NUCLEOTIDE SEQUENCE</scope>
</reference>
<dbReference type="Pfam" id="PF00033">
    <property type="entry name" value="Cytochrome_B"/>
    <property type="match status" value="1"/>
</dbReference>
<evidence type="ECO:0000256" key="12">
    <source>
        <dbReference type="ARBA" id="ARBA00022989"/>
    </source>
</evidence>
<feature type="transmembrane region" description="Helical" evidence="20">
    <location>
        <begin position="233"/>
        <end position="254"/>
    </location>
</feature>
<feature type="transmembrane region" description="Helical" evidence="20">
    <location>
        <begin position="324"/>
        <end position="344"/>
    </location>
</feature>
<evidence type="ECO:0000256" key="2">
    <source>
        <dbReference type="ARBA" id="ARBA00004448"/>
    </source>
</evidence>
<evidence type="ECO:0000256" key="20">
    <source>
        <dbReference type="RuleBase" id="RU362117"/>
    </source>
</evidence>
<dbReference type="InterPro" id="IPR016174">
    <property type="entry name" value="Di-haem_cyt_TM"/>
</dbReference>
<dbReference type="GO" id="GO:0045275">
    <property type="term" value="C:respiratory chain complex III"/>
    <property type="evidence" value="ECO:0007669"/>
    <property type="project" value="InterPro"/>
</dbReference>
<evidence type="ECO:0000313" key="23">
    <source>
        <dbReference type="EMBL" id="APC61730.1"/>
    </source>
</evidence>
<keyword evidence="10" id="KW-0999">Mitochondrion inner membrane</keyword>
<evidence type="ECO:0000256" key="4">
    <source>
        <dbReference type="ARBA" id="ARBA00013531"/>
    </source>
</evidence>
<feature type="binding site" description="axial binding residue" evidence="19">
    <location>
        <position position="87"/>
    </location>
    <ligand>
        <name>heme b</name>
        <dbReference type="ChEBI" id="CHEBI:60344"/>
        <label>b562</label>
    </ligand>
    <ligandPart>
        <name>Fe</name>
        <dbReference type="ChEBI" id="CHEBI:18248"/>
    </ligandPart>
</feature>
<dbReference type="InterPro" id="IPR030689">
    <property type="entry name" value="Cytochrome_b"/>
</dbReference>
<keyword evidence="16 20" id="KW-0472">Membrane</keyword>
<dbReference type="PIRSF" id="PIRSF038885">
    <property type="entry name" value="COB"/>
    <property type="match status" value="1"/>
</dbReference>
<evidence type="ECO:0000259" key="22">
    <source>
        <dbReference type="PROSITE" id="PS51003"/>
    </source>
</evidence>
<feature type="transmembrane region" description="Helical" evidence="20">
    <location>
        <begin position="40"/>
        <end position="61"/>
    </location>
</feature>
<feature type="transmembrane region" description="Helical" evidence="20">
    <location>
        <begin position="291"/>
        <end position="312"/>
    </location>
</feature>
<keyword evidence="5 20" id="KW-0813">Transport</keyword>
<evidence type="ECO:0000256" key="11">
    <source>
        <dbReference type="ARBA" id="ARBA00022982"/>
    </source>
</evidence>
<protein>
    <recommendedName>
        <fullName evidence="4 20">Cytochrome b</fullName>
    </recommendedName>
</protein>
<dbReference type="GO" id="GO:0005743">
    <property type="term" value="C:mitochondrial inner membrane"/>
    <property type="evidence" value="ECO:0007669"/>
    <property type="project" value="UniProtKB-SubCell"/>
</dbReference>
<feature type="transmembrane region" description="Helical" evidence="20">
    <location>
        <begin position="143"/>
        <end position="170"/>
    </location>
</feature>
<evidence type="ECO:0000256" key="7">
    <source>
        <dbReference type="ARBA" id="ARBA00022660"/>
    </source>
</evidence>
<comment type="cofactor">
    <cofactor evidence="20">
        <name>heme b</name>
        <dbReference type="ChEBI" id="CHEBI:60344"/>
    </cofactor>
    <text evidence="20">Binds 2 heme groups non-covalently.</text>
</comment>
<proteinExistence type="inferred from homology"/>
<dbReference type="PANTHER" id="PTHR19271:SF16">
    <property type="entry name" value="CYTOCHROME B"/>
    <property type="match status" value="1"/>
</dbReference>
<dbReference type="GO" id="GO:0008121">
    <property type="term" value="F:quinol-cytochrome-c reductase activity"/>
    <property type="evidence" value="ECO:0007669"/>
    <property type="project" value="InterPro"/>
</dbReference>
<evidence type="ECO:0000256" key="10">
    <source>
        <dbReference type="ARBA" id="ARBA00022792"/>
    </source>
</evidence>
<feature type="binding site" description="axial binding residue" evidence="19">
    <location>
        <position position="101"/>
    </location>
    <ligand>
        <name>heme b</name>
        <dbReference type="ChEBI" id="CHEBI:60344"/>
        <label>b566</label>
    </ligand>
    <ligandPart>
        <name>Fe</name>
        <dbReference type="ChEBI" id="CHEBI:18248"/>
    </ligandPart>
</feature>
<dbReference type="CTD" id="4519"/>
<keyword evidence="11 20" id="KW-0249">Electron transport</keyword>
<dbReference type="GeneID" id="32280747"/>
<evidence type="ECO:0000256" key="18">
    <source>
        <dbReference type="PIRSR" id="PIRSR038885-1"/>
    </source>
</evidence>
<dbReference type="CDD" id="cd00290">
    <property type="entry name" value="cytochrome_b_C"/>
    <property type="match status" value="1"/>
</dbReference>
<evidence type="ECO:0000259" key="21">
    <source>
        <dbReference type="PROSITE" id="PS51002"/>
    </source>
</evidence>
<gene>
    <name evidence="23" type="primary">CYTB</name>
</gene>
<keyword evidence="14" id="KW-0830">Ubiquinone</keyword>
<dbReference type="InterPro" id="IPR036150">
    <property type="entry name" value="Cyt_b/b6_C_sf"/>
</dbReference>
<keyword evidence="8 20" id="KW-0812">Transmembrane</keyword>
<dbReference type="InterPro" id="IPR048259">
    <property type="entry name" value="Cytochrome_b_N_euk/bac"/>
</dbReference>
<geneLocation type="mitochondrion" evidence="23"/>
<feature type="transmembrane region" description="Helical" evidence="20">
    <location>
        <begin position="81"/>
        <end position="103"/>
    </location>
</feature>
<feature type="domain" description="Cytochrome b/b6 C-terminal region profile" evidence="22">
    <location>
        <begin position="214"/>
        <end position="382"/>
    </location>
</feature>
<dbReference type="GO" id="GO:0016491">
    <property type="term" value="F:oxidoreductase activity"/>
    <property type="evidence" value="ECO:0007669"/>
    <property type="project" value="UniProtKB-UniRule"/>
</dbReference>
<keyword evidence="7 20" id="KW-0679">Respiratory chain</keyword>
<dbReference type="GO" id="GO:0046872">
    <property type="term" value="F:metal ion binding"/>
    <property type="evidence" value="ECO:0007669"/>
    <property type="project" value="UniProtKB-UniRule"/>
</dbReference>
<comment type="subcellular location">
    <subcellularLocation>
        <location evidence="2">Mitochondrion inner membrane</location>
        <topology evidence="2">Multi-pass membrane protein</topology>
    </subcellularLocation>
</comment>
<keyword evidence="12 20" id="KW-1133">Transmembrane helix</keyword>
<feature type="binding site" description="axial binding residue" evidence="19">
    <location>
        <position position="200"/>
    </location>
    <ligand>
        <name>heme b</name>
        <dbReference type="ChEBI" id="CHEBI:60344"/>
        <label>b566</label>
    </ligand>
    <ligandPart>
        <name>Fe</name>
        <dbReference type="ChEBI" id="CHEBI:18248"/>
    </ligandPart>
</feature>
<dbReference type="InterPro" id="IPR048260">
    <property type="entry name" value="Cytochrome_b_C_euk/bac"/>
</dbReference>
<feature type="transmembrane region" description="Helical" evidence="20">
    <location>
        <begin position="182"/>
        <end position="203"/>
    </location>
</feature>
<feature type="binding site" evidence="18">
    <location>
        <position position="205"/>
    </location>
    <ligand>
        <name>a ubiquinone</name>
        <dbReference type="ChEBI" id="CHEBI:16389"/>
    </ligand>
</feature>
<evidence type="ECO:0000256" key="8">
    <source>
        <dbReference type="ARBA" id="ARBA00022692"/>
    </source>
</evidence>
<feature type="transmembrane region" description="Helical" evidence="20">
    <location>
        <begin position="115"/>
        <end position="137"/>
    </location>
</feature>
<dbReference type="Gene3D" id="1.20.810.10">
    <property type="entry name" value="Cytochrome Bc1 Complex, Chain C"/>
    <property type="match status" value="1"/>
</dbReference>
<dbReference type="PROSITE" id="PS51002">
    <property type="entry name" value="CYTB_NTER"/>
    <property type="match status" value="1"/>
</dbReference>
<dbReference type="EMBL" id="KX033351">
    <property type="protein sequence ID" value="APC61730.1"/>
    <property type="molecule type" value="Genomic_DNA"/>
</dbReference>
<feature type="binding site" description="axial binding residue" evidence="19">
    <location>
        <position position="186"/>
    </location>
    <ligand>
        <name>heme b</name>
        <dbReference type="ChEBI" id="CHEBI:60344"/>
        <label>b562</label>
    </ligand>
    <ligandPart>
        <name>Fe</name>
        <dbReference type="ChEBI" id="CHEBI:18248"/>
    </ligandPart>
</feature>
<comment type="function">
    <text evidence="1 20">Component of the ubiquinol-cytochrome c reductase complex (complex III or cytochrome b-c1 complex) that is part of the mitochondrial respiratory chain. The b-c1 complex mediates electron transfer from ubiquinol to cytochrome c. Contributes to the generation of a proton gradient across the mitochondrial membrane that is then used for ATP synthesis.</text>
</comment>
<comment type="similarity">
    <text evidence="17 20">Belongs to the cytochrome b family.</text>
</comment>
<dbReference type="GO" id="GO:0006122">
    <property type="term" value="P:mitochondrial electron transport, ubiquinol to cytochrome c"/>
    <property type="evidence" value="ECO:0007669"/>
    <property type="project" value="TreeGrafter"/>
</dbReference>